<evidence type="ECO:0000256" key="1">
    <source>
        <dbReference type="ARBA" id="ARBA00023180"/>
    </source>
</evidence>
<dbReference type="PROSITE" id="PS00290">
    <property type="entry name" value="IG_MHC"/>
    <property type="match status" value="1"/>
</dbReference>
<dbReference type="InterPro" id="IPR050208">
    <property type="entry name" value="MHC_class-I_related"/>
</dbReference>
<dbReference type="SMART" id="SM00407">
    <property type="entry name" value="IGc1"/>
    <property type="match status" value="1"/>
</dbReference>
<dbReference type="SUPFAM" id="SSF54452">
    <property type="entry name" value="MHC antigen-recognition domain"/>
    <property type="match status" value="1"/>
</dbReference>
<dbReference type="Pfam" id="PF07654">
    <property type="entry name" value="C1-set"/>
    <property type="match status" value="1"/>
</dbReference>
<dbReference type="Gene3D" id="3.30.500.10">
    <property type="entry name" value="MHC class I-like antigen recognition-like"/>
    <property type="match status" value="1"/>
</dbReference>
<dbReference type="Gene3D" id="2.60.40.10">
    <property type="entry name" value="Immunoglobulins"/>
    <property type="match status" value="1"/>
</dbReference>
<gene>
    <name evidence="7" type="primary">LOC113062568</name>
</gene>
<keyword evidence="3" id="KW-0812">Transmembrane</keyword>
<feature type="chain" id="PRO_5028475862" evidence="4">
    <location>
        <begin position="20"/>
        <end position="324"/>
    </location>
</feature>
<proteinExistence type="predicted"/>
<feature type="transmembrane region" description="Helical" evidence="3">
    <location>
        <begin position="293"/>
        <end position="316"/>
    </location>
</feature>
<keyword evidence="3" id="KW-1133">Transmembrane helix</keyword>
<feature type="signal peptide" evidence="4">
    <location>
        <begin position="1"/>
        <end position="19"/>
    </location>
</feature>
<dbReference type="KEGG" id="caua:113062568"/>
<evidence type="ECO:0000256" key="3">
    <source>
        <dbReference type="SAM" id="Phobius"/>
    </source>
</evidence>
<dbReference type="Proteomes" id="UP000515129">
    <property type="component" value="Chromosome 44"/>
</dbReference>
<keyword evidence="4" id="KW-0732">Signal</keyword>
<dbReference type="InterPro" id="IPR036179">
    <property type="entry name" value="Ig-like_dom_sf"/>
</dbReference>
<keyword evidence="2" id="KW-0393">Immunoglobulin domain</keyword>
<dbReference type="GO" id="GO:0006955">
    <property type="term" value="P:immune response"/>
    <property type="evidence" value="ECO:0007669"/>
    <property type="project" value="TreeGrafter"/>
</dbReference>
<keyword evidence="1" id="KW-0325">Glycoprotein</keyword>
<name>A0A6P6LXT0_CARAU</name>
<keyword evidence="6" id="KW-1185">Reference proteome</keyword>
<evidence type="ECO:0000259" key="5">
    <source>
        <dbReference type="PROSITE" id="PS50835"/>
    </source>
</evidence>
<dbReference type="InterPro" id="IPR007110">
    <property type="entry name" value="Ig-like_dom"/>
</dbReference>
<dbReference type="PANTHER" id="PTHR16675:SF193">
    <property type="entry name" value="LOC571647 PROTEIN-RELATED"/>
    <property type="match status" value="1"/>
</dbReference>
<dbReference type="InterPro" id="IPR037055">
    <property type="entry name" value="MHC_I-like_Ag-recog_sf"/>
</dbReference>
<reference evidence="7" key="1">
    <citation type="submission" date="2025-08" db="UniProtKB">
        <authorList>
            <consortium name="RefSeq"/>
        </authorList>
    </citation>
    <scope>IDENTIFICATION</scope>
    <source>
        <strain evidence="7">Wakin</strain>
        <tissue evidence="7">Muscle</tissue>
    </source>
</reference>
<dbReference type="InterPro" id="IPR003006">
    <property type="entry name" value="Ig/MHC_CS"/>
</dbReference>
<dbReference type="InterPro" id="IPR003597">
    <property type="entry name" value="Ig_C1-set"/>
</dbReference>
<evidence type="ECO:0000313" key="6">
    <source>
        <dbReference type="Proteomes" id="UP000515129"/>
    </source>
</evidence>
<dbReference type="AlphaFoldDB" id="A0A6P6LXT0"/>
<dbReference type="PROSITE" id="PS50835">
    <property type="entry name" value="IG_LIKE"/>
    <property type="match status" value="1"/>
</dbReference>
<dbReference type="InterPro" id="IPR011161">
    <property type="entry name" value="MHC_I-like_Ag-recog"/>
</dbReference>
<dbReference type="GO" id="GO:0009897">
    <property type="term" value="C:external side of plasma membrane"/>
    <property type="evidence" value="ECO:0007669"/>
    <property type="project" value="TreeGrafter"/>
</dbReference>
<protein>
    <submittedName>
        <fullName evidence="7">HLA class I histocompatibility antigen, B-58 alpha chain isoform X1</fullName>
    </submittedName>
</protein>
<accession>A0A6P6LXT0</accession>
<dbReference type="InterPro" id="IPR011162">
    <property type="entry name" value="MHC_I/II-like_Ag-recog"/>
</dbReference>
<evidence type="ECO:0000256" key="4">
    <source>
        <dbReference type="SAM" id="SignalP"/>
    </source>
</evidence>
<evidence type="ECO:0000313" key="7">
    <source>
        <dbReference type="RefSeq" id="XP_026088281.1"/>
    </source>
</evidence>
<dbReference type="OrthoDB" id="8890485at2759"/>
<dbReference type="Pfam" id="PF00129">
    <property type="entry name" value="MHC_I"/>
    <property type="match status" value="1"/>
</dbReference>
<dbReference type="GeneID" id="113062568"/>
<sequence length="324" mass="36492">MFCLTLLSLFICFYPQSNAKPEKHSLHYKFTVLTKAGPFPAFSAVCESDHIQIARYRPEEQIWMRENLTVDAWNEAPGAPAETKDGYLDLIGILSNRTESSELHVLQRMIGCELEKLPDGAVISLKAFDEFAYDGKDFISCKYNFFPWMDKVIETEMNHRTGGNPFLKDFLINCTKWISAFNNTYKNSPDVGVFARKAPDDHSKLVLICLVTGFYPRDIEMNIRLNRINIQNQISSGVRPNDDETFQMRSSVKIDRNHRGSYDCHVIHSSLTKPVSADWDGKCLGCDPDSPQAVTAGVAAAALFLIALIVIAYCVCKKKSSRGL</sequence>
<organism evidence="6 7">
    <name type="scientific">Carassius auratus</name>
    <name type="common">Goldfish</name>
    <dbReference type="NCBI Taxonomy" id="7957"/>
    <lineage>
        <taxon>Eukaryota</taxon>
        <taxon>Metazoa</taxon>
        <taxon>Chordata</taxon>
        <taxon>Craniata</taxon>
        <taxon>Vertebrata</taxon>
        <taxon>Euteleostomi</taxon>
        <taxon>Actinopterygii</taxon>
        <taxon>Neopterygii</taxon>
        <taxon>Teleostei</taxon>
        <taxon>Ostariophysi</taxon>
        <taxon>Cypriniformes</taxon>
        <taxon>Cyprinidae</taxon>
        <taxon>Cyprininae</taxon>
        <taxon>Carassius</taxon>
    </lineage>
</organism>
<dbReference type="SUPFAM" id="SSF48726">
    <property type="entry name" value="Immunoglobulin"/>
    <property type="match status" value="1"/>
</dbReference>
<dbReference type="InterPro" id="IPR013783">
    <property type="entry name" value="Ig-like_fold"/>
</dbReference>
<evidence type="ECO:0000256" key="2">
    <source>
        <dbReference type="ARBA" id="ARBA00023319"/>
    </source>
</evidence>
<keyword evidence="3" id="KW-0472">Membrane</keyword>
<dbReference type="PANTHER" id="PTHR16675">
    <property type="entry name" value="MHC CLASS I-RELATED"/>
    <property type="match status" value="1"/>
</dbReference>
<dbReference type="RefSeq" id="XP_026088281.1">
    <property type="nucleotide sequence ID" value="XM_026232496.1"/>
</dbReference>
<dbReference type="GO" id="GO:0005615">
    <property type="term" value="C:extracellular space"/>
    <property type="evidence" value="ECO:0007669"/>
    <property type="project" value="TreeGrafter"/>
</dbReference>
<feature type="domain" description="Ig-like" evidence="5">
    <location>
        <begin position="189"/>
        <end position="276"/>
    </location>
</feature>